<evidence type="ECO:0000313" key="3">
    <source>
        <dbReference type="Proteomes" id="UP000246991"/>
    </source>
</evidence>
<keyword evidence="3" id="KW-1185">Reference proteome</keyword>
<dbReference type="AlphaFoldDB" id="A0A317SP51"/>
<feature type="compositionally biased region" description="Basic and acidic residues" evidence="1">
    <location>
        <begin position="117"/>
        <end position="132"/>
    </location>
</feature>
<evidence type="ECO:0000256" key="1">
    <source>
        <dbReference type="SAM" id="MobiDB-lite"/>
    </source>
</evidence>
<proteinExistence type="predicted"/>
<gene>
    <name evidence="2" type="ORF">C7212DRAFT_318701</name>
</gene>
<dbReference type="Proteomes" id="UP000246991">
    <property type="component" value="Unassembled WGS sequence"/>
</dbReference>
<dbReference type="EMBL" id="PYWC01000036">
    <property type="protein sequence ID" value="PWW76185.1"/>
    <property type="molecule type" value="Genomic_DNA"/>
</dbReference>
<accession>A0A317SP51</accession>
<feature type="compositionally biased region" description="Basic and acidic residues" evidence="1">
    <location>
        <begin position="67"/>
        <end position="86"/>
    </location>
</feature>
<evidence type="ECO:0000313" key="2">
    <source>
        <dbReference type="EMBL" id="PWW76185.1"/>
    </source>
</evidence>
<name>A0A317SP51_9PEZI</name>
<comment type="caution">
    <text evidence="2">The sequence shown here is derived from an EMBL/GenBank/DDBJ whole genome shotgun (WGS) entry which is preliminary data.</text>
</comment>
<feature type="region of interest" description="Disordered" evidence="1">
    <location>
        <begin position="1"/>
        <end position="132"/>
    </location>
</feature>
<sequence length="132" mass="15153">MVSGEWRMTFITDAPGDGYGKTQRSPPELCSDGDLLWEDAERARKSPKGMRQSSFLERARSGSPKTRARDSGDRSDGRNLRLERRRSQSPVLMRAFQESNIRDVEEEEQQDLGSSKQKLDTEDRRADSNDWD</sequence>
<protein>
    <submittedName>
        <fullName evidence="2">Uncharacterized protein</fullName>
    </submittedName>
</protein>
<organism evidence="2 3">
    <name type="scientific">Tuber magnatum</name>
    <name type="common">white Piedmont truffle</name>
    <dbReference type="NCBI Taxonomy" id="42249"/>
    <lineage>
        <taxon>Eukaryota</taxon>
        <taxon>Fungi</taxon>
        <taxon>Dikarya</taxon>
        <taxon>Ascomycota</taxon>
        <taxon>Pezizomycotina</taxon>
        <taxon>Pezizomycetes</taxon>
        <taxon>Pezizales</taxon>
        <taxon>Tuberaceae</taxon>
        <taxon>Tuber</taxon>
    </lineage>
</organism>
<reference evidence="2 3" key="1">
    <citation type="submission" date="2018-03" db="EMBL/GenBank/DDBJ databases">
        <title>Genomes of Pezizomycetes fungi and the evolution of truffles.</title>
        <authorList>
            <person name="Murat C."/>
            <person name="Payen T."/>
            <person name="Noel B."/>
            <person name="Kuo A."/>
            <person name="Martin F.M."/>
        </authorList>
    </citation>
    <scope>NUCLEOTIDE SEQUENCE [LARGE SCALE GENOMIC DNA]</scope>
    <source>
        <strain evidence="2">091103-1</strain>
    </source>
</reference>